<evidence type="ECO:0000256" key="6">
    <source>
        <dbReference type="ARBA" id="ARBA00022490"/>
    </source>
</evidence>
<gene>
    <name evidence="14" type="ORF">EOD39_6742</name>
</gene>
<dbReference type="PANTHER" id="PTHR24072">
    <property type="entry name" value="RHO FAMILY GTPASE"/>
    <property type="match status" value="1"/>
</dbReference>
<evidence type="ECO:0000256" key="5">
    <source>
        <dbReference type="ARBA" id="ARBA00022481"/>
    </source>
</evidence>
<dbReference type="GO" id="GO:0007264">
    <property type="term" value="P:small GTPase-mediated signal transduction"/>
    <property type="evidence" value="ECO:0007669"/>
    <property type="project" value="InterPro"/>
</dbReference>
<dbReference type="InterPro" id="IPR005225">
    <property type="entry name" value="Small_GTP-bd"/>
</dbReference>
<dbReference type="GO" id="GO:0005886">
    <property type="term" value="C:plasma membrane"/>
    <property type="evidence" value="ECO:0007669"/>
    <property type="project" value="UniProtKB-SubCell"/>
</dbReference>
<dbReference type="CDD" id="cd00157">
    <property type="entry name" value="Rho"/>
    <property type="match status" value="1"/>
</dbReference>
<comment type="caution">
    <text evidence="14">The sequence shown here is derived from an EMBL/GenBank/DDBJ whole genome shotgun (WGS) entry which is preliminary data.</text>
</comment>
<evidence type="ECO:0000256" key="12">
    <source>
        <dbReference type="ARBA" id="ARBA00023289"/>
    </source>
</evidence>
<keyword evidence="9" id="KW-0342">GTP-binding</keyword>
<evidence type="ECO:0000256" key="4">
    <source>
        <dbReference type="ARBA" id="ARBA00022475"/>
    </source>
</evidence>
<dbReference type="InterPro" id="IPR003578">
    <property type="entry name" value="Small_GTPase_Rho"/>
</dbReference>
<keyword evidence="11" id="KW-0449">Lipoprotein</keyword>
<dbReference type="SMART" id="SM00174">
    <property type="entry name" value="RHO"/>
    <property type="match status" value="1"/>
</dbReference>
<comment type="subcellular location">
    <subcellularLocation>
        <location evidence="1">Cell membrane</location>
        <topology evidence="1">Lipid-anchor</topology>
        <orientation evidence="1">Cytoplasmic side</orientation>
    </subcellularLocation>
    <subcellularLocation>
        <location evidence="2">Cytoplasm</location>
    </subcellularLocation>
</comment>
<dbReference type="GO" id="GO:0005737">
    <property type="term" value="C:cytoplasm"/>
    <property type="evidence" value="ECO:0007669"/>
    <property type="project" value="UniProtKB-SubCell"/>
</dbReference>
<accession>A0A444U950</accession>
<evidence type="ECO:0000313" key="14">
    <source>
        <dbReference type="EMBL" id="RXM31692.1"/>
    </source>
</evidence>
<keyword evidence="12" id="KW-0636">Prenylation</keyword>
<keyword evidence="5" id="KW-0488">Methylation</keyword>
<dbReference type="InterPro" id="IPR027417">
    <property type="entry name" value="P-loop_NTPase"/>
</dbReference>
<proteinExistence type="inferred from homology"/>
<dbReference type="Pfam" id="PF00071">
    <property type="entry name" value="Ras"/>
    <property type="match status" value="1"/>
</dbReference>
<evidence type="ECO:0000256" key="9">
    <source>
        <dbReference type="ARBA" id="ARBA00023134"/>
    </source>
</evidence>
<evidence type="ECO:0000256" key="7">
    <source>
        <dbReference type="ARBA" id="ARBA00022553"/>
    </source>
</evidence>
<evidence type="ECO:0000313" key="15">
    <source>
        <dbReference type="Proteomes" id="UP000289886"/>
    </source>
</evidence>
<reference evidence="14 15" key="1">
    <citation type="submission" date="2019-01" db="EMBL/GenBank/DDBJ databases">
        <title>Draft Genome and Complete Hox-Cluster Characterization of the Sterlet Sturgeon (Acipenser ruthenus).</title>
        <authorList>
            <person name="Wei Q."/>
        </authorList>
    </citation>
    <scope>NUCLEOTIDE SEQUENCE [LARGE SCALE GENOMIC DNA]</scope>
    <source>
        <strain evidence="14">WHYD16114868_AA</strain>
        <tissue evidence="14">Blood</tissue>
    </source>
</reference>
<dbReference type="FunFam" id="3.40.50.300:FF:000756">
    <property type="entry name" value="Rho-related GTP-binding protein RhoH"/>
    <property type="match status" value="1"/>
</dbReference>
<name>A0A444U950_ACIRT</name>
<dbReference type="PROSITE" id="PS51421">
    <property type="entry name" value="RAS"/>
    <property type="match status" value="1"/>
</dbReference>
<keyword evidence="15" id="KW-1185">Reference proteome</keyword>
<dbReference type="InterPro" id="IPR001806">
    <property type="entry name" value="Small_GTPase"/>
</dbReference>
<keyword evidence="8" id="KW-0547">Nucleotide-binding</keyword>
<evidence type="ECO:0000256" key="11">
    <source>
        <dbReference type="ARBA" id="ARBA00023288"/>
    </source>
</evidence>
<dbReference type="GO" id="GO:0005525">
    <property type="term" value="F:GTP binding"/>
    <property type="evidence" value="ECO:0007669"/>
    <property type="project" value="UniProtKB-KW"/>
</dbReference>
<dbReference type="SMART" id="SM00175">
    <property type="entry name" value="RAB"/>
    <property type="match status" value="1"/>
</dbReference>
<dbReference type="PROSITE" id="PS51420">
    <property type="entry name" value="RHO"/>
    <property type="match status" value="1"/>
</dbReference>
<sequence>MTSIKCVLVGDTAVGKTALLVRFTSETFPDLYKPTVYENTGVEVFMDGIQISLGLWDTAGNDAFKGIRPLSFQQADVVLVCYAVTNHTSFVNIRHKWINEVRSYLPQTPVLVVATQTDQREMGPNRSSCITPVDGKRLAHDIKAKGYLECSALSNRGVQQVFECAVRTAINQGKKQTRRKLFDINQCTIF</sequence>
<dbReference type="PRINTS" id="PR00449">
    <property type="entry name" value="RASTRNSFRMNG"/>
</dbReference>
<dbReference type="AlphaFoldDB" id="A0A444U950"/>
<dbReference type="NCBIfam" id="TIGR00231">
    <property type="entry name" value="small_GTP"/>
    <property type="match status" value="1"/>
</dbReference>
<evidence type="ECO:0000256" key="8">
    <source>
        <dbReference type="ARBA" id="ARBA00022741"/>
    </source>
</evidence>
<evidence type="ECO:0000256" key="2">
    <source>
        <dbReference type="ARBA" id="ARBA00004496"/>
    </source>
</evidence>
<dbReference type="Gene3D" id="3.40.50.300">
    <property type="entry name" value="P-loop containing nucleotide triphosphate hydrolases"/>
    <property type="match status" value="1"/>
</dbReference>
<keyword evidence="4" id="KW-1003">Cell membrane</keyword>
<keyword evidence="10" id="KW-0472">Membrane</keyword>
<dbReference type="EMBL" id="SCEB01215028">
    <property type="protein sequence ID" value="RXM31692.1"/>
    <property type="molecule type" value="Genomic_DNA"/>
</dbReference>
<evidence type="ECO:0000256" key="10">
    <source>
        <dbReference type="ARBA" id="ARBA00023136"/>
    </source>
</evidence>
<dbReference type="SUPFAM" id="SSF52540">
    <property type="entry name" value="P-loop containing nucleoside triphosphate hydrolases"/>
    <property type="match status" value="1"/>
</dbReference>
<keyword evidence="6" id="KW-0963">Cytoplasm</keyword>
<evidence type="ECO:0000256" key="1">
    <source>
        <dbReference type="ARBA" id="ARBA00004342"/>
    </source>
</evidence>
<dbReference type="Proteomes" id="UP000289886">
    <property type="component" value="Unassembled WGS sequence"/>
</dbReference>
<protein>
    <recommendedName>
        <fullName evidence="13">Rho-related GTP-binding protein RhoH</fullName>
    </recommendedName>
</protein>
<dbReference type="PROSITE" id="PS51419">
    <property type="entry name" value="RAB"/>
    <property type="match status" value="1"/>
</dbReference>
<evidence type="ECO:0000256" key="13">
    <source>
        <dbReference type="ARBA" id="ARBA00069398"/>
    </source>
</evidence>
<keyword evidence="7" id="KW-0597">Phosphoprotein</keyword>
<comment type="similarity">
    <text evidence="3">Belongs to the small GTPase superfamily. Rho family.</text>
</comment>
<dbReference type="SMART" id="SM00173">
    <property type="entry name" value="RAS"/>
    <property type="match status" value="1"/>
</dbReference>
<dbReference type="GO" id="GO:0003924">
    <property type="term" value="F:GTPase activity"/>
    <property type="evidence" value="ECO:0007669"/>
    <property type="project" value="InterPro"/>
</dbReference>
<organism evidence="14 15">
    <name type="scientific">Acipenser ruthenus</name>
    <name type="common">Sterlet sturgeon</name>
    <dbReference type="NCBI Taxonomy" id="7906"/>
    <lineage>
        <taxon>Eukaryota</taxon>
        <taxon>Metazoa</taxon>
        <taxon>Chordata</taxon>
        <taxon>Craniata</taxon>
        <taxon>Vertebrata</taxon>
        <taxon>Euteleostomi</taxon>
        <taxon>Actinopterygii</taxon>
        <taxon>Chondrostei</taxon>
        <taxon>Acipenseriformes</taxon>
        <taxon>Acipenseridae</taxon>
        <taxon>Acipenser</taxon>
    </lineage>
</organism>
<evidence type="ECO:0000256" key="3">
    <source>
        <dbReference type="ARBA" id="ARBA00010142"/>
    </source>
</evidence>